<gene>
    <name evidence="3" type="ORF">TDIB3V08_LOCUS10287</name>
</gene>
<feature type="domain" description="Beta-ketoacyl synthase-like N-terminal" evidence="2">
    <location>
        <begin position="401"/>
        <end position="471"/>
    </location>
</feature>
<reference evidence="3" key="1">
    <citation type="submission" date="2020-11" db="EMBL/GenBank/DDBJ databases">
        <authorList>
            <person name="Tran Van P."/>
        </authorList>
    </citation>
    <scope>NUCLEOTIDE SEQUENCE</scope>
</reference>
<dbReference type="InterPro" id="IPR016039">
    <property type="entry name" value="Thiolase-like"/>
</dbReference>
<protein>
    <recommendedName>
        <fullName evidence="2">Beta-ketoacyl synthase-like N-terminal domain-containing protein</fullName>
    </recommendedName>
</protein>
<evidence type="ECO:0000259" key="2">
    <source>
        <dbReference type="Pfam" id="PF00109"/>
    </source>
</evidence>
<dbReference type="AlphaFoldDB" id="A0A7R8VVA4"/>
<dbReference type="GO" id="GO:0006633">
    <property type="term" value="P:fatty acid biosynthetic process"/>
    <property type="evidence" value="ECO:0007669"/>
    <property type="project" value="TreeGrafter"/>
</dbReference>
<organism evidence="3">
    <name type="scientific">Timema douglasi</name>
    <name type="common">Walking stick</name>
    <dbReference type="NCBI Taxonomy" id="61478"/>
    <lineage>
        <taxon>Eukaryota</taxon>
        <taxon>Metazoa</taxon>
        <taxon>Ecdysozoa</taxon>
        <taxon>Arthropoda</taxon>
        <taxon>Hexapoda</taxon>
        <taxon>Insecta</taxon>
        <taxon>Pterygota</taxon>
        <taxon>Neoptera</taxon>
        <taxon>Polyneoptera</taxon>
        <taxon>Phasmatodea</taxon>
        <taxon>Timematodea</taxon>
        <taxon>Timematoidea</taxon>
        <taxon>Timematidae</taxon>
        <taxon>Timema</taxon>
    </lineage>
</organism>
<accession>A0A7R8VVA4</accession>
<feature type="region of interest" description="Disordered" evidence="1">
    <location>
        <begin position="384"/>
        <end position="409"/>
    </location>
</feature>
<evidence type="ECO:0000256" key="1">
    <source>
        <dbReference type="SAM" id="MobiDB-lite"/>
    </source>
</evidence>
<name>A0A7R8VVA4_TIMDO</name>
<dbReference type="InterPro" id="IPR050091">
    <property type="entry name" value="PKS_NRPS_Biosynth_Enz"/>
</dbReference>
<dbReference type="EMBL" id="OA571690">
    <property type="protein sequence ID" value="CAD7204125.1"/>
    <property type="molecule type" value="Genomic_DNA"/>
</dbReference>
<dbReference type="Gene3D" id="3.40.47.10">
    <property type="match status" value="1"/>
</dbReference>
<evidence type="ECO:0000313" key="3">
    <source>
        <dbReference type="EMBL" id="CAD7204125.1"/>
    </source>
</evidence>
<dbReference type="SUPFAM" id="SSF53901">
    <property type="entry name" value="Thiolase-like"/>
    <property type="match status" value="1"/>
</dbReference>
<dbReference type="Pfam" id="PF00109">
    <property type="entry name" value="ketoacyl-synt"/>
    <property type="match status" value="1"/>
</dbReference>
<feature type="compositionally biased region" description="Polar residues" evidence="1">
    <location>
        <begin position="387"/>
        <end position="409"/>
    </location>
</feature>
<sequence>MMILEEIPEMQGVFAFADDLLIMIGGNSMKSMEERTNRVLDGLVWAWKSVKLKIAPTKTTFILFKEKMVRNTSIDIDGKNLRRSQMVRYLGVTFDENRNFTAHIEEVMGRFQRVMNIIISIGHRRFQLPMQIIKTYYQAILLSIVGYRAYVWVHRLNNVMAARAVRSIQRNIFLRLMGTYRRVATDAMNVTPGMWPLYLLVKKRAIGYWKRKNNWKKVMILTSPEVETSKDTEIALLREWQRRWEGSETSRRAYQLFPNVVERIVNAHLEPSPGLLHFIKGKGGRVKRAKAEYIRELRERRGLGQRLNKLRAREGRGERPVTVTRTVTWLVTKIETMTRTMEDMRTERREAGLKRTQERCREVANTKPCGTGIPVRLMNPEVYWGNPGNSEGSSFQTNKGEGPSYSLQSSETSGVEVLTIAYEAIKNGHCDTALVGAVSFALHPEISYQYKSLGVLSEDGCNRSFDDNGMVTERAPVPITAPELKDGGGISSFKNAVYTLP</sequence>
<dbReference type="PANTHER" id="PTHR43775">
    <property type="entry name" value="FATTY ACID SYNTHASE"/>
    <property type="match status" value="1"/>
</dbReference>
<dbReference type="InterPro" id="IPR014030">
    <property type="entry name" value="Ketoacyl_synth_N"/>
</dbReference>
<dbReference type="PANTHER" id="PTHR43775:SF23">
    <property type="entry name" value="FATTY ACID SYNTHASE 3"/>
    <property type="match status" value="1"/>
</dbReference>
<proteinExistence type="predicted"/>
<dbReference type="GO" id="GO:0004312">
    <property type="term" value="F:fatty acid synthase activity"/>
    <property type="evidence" value="ECO:0007669"/>
    <property type="project" value="TreeGrafter"/>
</dbReference>